<proteinExistence type="predicted"/>
<dbReference type="Proteomes" id="UP000007029">
    <property type="component" value="Chromosome"/>
</dbReference>
<name>Q165X2_ROSDO</name>
<accession>Q165X2</accession>
<sequence length="39" mass="4434">MATPFALFDSLIGTFERHAKNLDHITLPEIKDFNALRCS</sequence>
<gene>
    <name evidence="1" type="ordered locus">RD1_2677</name>
</gene>
<evidence type="ECO:0000313" key="1">
    <source>
        <dbReference type="EMBL" id="ABG32221.1"/>
    </source>
</evidence>
<dbReference type="EMBL" id="CP000362">
    <property type="protein sequence ID" value="ABG32221.1"/>
    <property type="molecule type" value="Genomic_DNA"/>
</dbReference>
<dbReference type="KEGG" id="rde:RD1_2677"/>
<organism evidence="1 2">
    <name type="scientific">Roseobacter denitrificans (strain ATCC 33942 / OCh 114)</name>
    <name type="common">Erythrobacter sp. (strain OCh 114)</name>
    <name type="synonym">Roseobacter denitrificans</name>
    <dbReference type="NCBI Taxonomy" id="375451"/>
    <lineage>
        <taxon>Bacteria</taxon>
        <taxon>Pseudomonadati</taxon>
        <taxon>Pseudomonadota</taxon>
        <taxon>Alphaproteobacteria</taxon>
        <taxon>Rhodobacterales</taxon>
        <taxon>Roseobacteraceae</taxon>
        <taxon>Roseobacter</taxon>
    </lineage>
</organism>
<reference evidence="1 2" key="1">
    <citation type="journal article" date="2007" name="J. Bacteriol.">
        <title>The complete genome sequence of Roseobacter denitrificans reveals a mixotrophic rather than photosynthetic metabolism.</title>
        <authorList>
            <person name="Swingley W.D."/>
            <person name="Sadekar S."/>
            <person name="Mastrian S.D."/>
            <person name="Matthies H.J."/>
            <person name="Hao J."/>
            <person name="Ramos H."/>
            <person name="Acharya C.R."/>
            <person name="Conrad A.L."/>
            <person name="Taylor H.L."/>
            <person name="Dejesa L.C."/>
            <person name="Shah M.K."/>
            <person name="O'huallachain M.E."/>
            <person name="Lince M.T."/>
            <person name="Blankenship R.E."/>
            <person name="Beatty J.T."/>
            <person name="Touchman J.W."/>
        </authorList>
    </citation>
    <scope>NUCLEOTIDE SEQUENCE [LARGE SCALE GENOMIC DNA]</scope>
    <source>
        <strain evidence="2">ATCC 33942 / OCh 114</strain>
    </source>
</reference>
<keyword evidence="2" id="KW-1185">Reference proteome</keyword>
<dbReference type="HOGENOM" id="CLU_3316227_0_0_5"/>
<evidence type="ECO:0000313" key="2">
    <source>
        <dbReference type="Proteomes" id="UP000007029"/>
    </source>
</evidence>
<dbReference type="AlphaFoldDB" id="Q165X2"/>
<protein>
    <submittedName>
        <fullName evidence="1">Uncharacterized protein</fullName>
    </submittedName>
</protein>